<dbReference type="InterPro" id="IPR000210">
    <property type="entry name" value="BTB/POZ_dom"/>
</dbReference>
<dbReference type="PIRSF" id="PIRSF037037">
    <property type="entry name" value="Kelch-like_protein_gigaxonin"/>
    <property type="match status" value="1"/>
</dbReference>
<dbReference type="Gene3D" id="3.30.710.10">
    <property type="entry name" value="Potassium Channel Kv1.1, Chain A"/>
    <property type="match status" value="1"/>
</dbReference>
<dbReference type="OrthoDB" id="10027872at2759"/>
<dbReference type="GeneID" id="118405370"/>
<dbReference type="SMART" id="SM00875">
    <property type="entry name" value="BACK"/>
    <property type="match status" value="1"/>
</dbReference>
<dbReference type="InterPro" id="IPR015915">
    <property type="entry name" value="Kelch-typ_b-propeller"/>
</dbReference>
<proteinExistence type="predicted"/>
<dbReference type="Proteomes" id="UP000001554">
    <property type="component" value="Chromosome 18"/>
</dbReference>
<dbReference type="Pfam" id="PF24681">
    <property type="entry name" value="Kelch_KLHDC2_KLHL20_DRC7"/>
    <property type="match status" value="1"/>
</dbReference>
<evidence type="ECO:0000256" key="2">
    <source>
        <dbReference type="ARBA" id="ARBA00022737"/>
    </source>
</evidence>
<protein>
    <submittedName>
        <fullName evidence="5">Kelch-like protein 13</fullName>
    </submittedName>
</protein>
<dbReference type="AlphaFoldDB" id="A0A9J7KIK1"/>
<feature type="domain" description="BTB" evidence="3">
    <location>
        <begin position="21"/>
        <end position="88"/>
    </location>
</feature>
<reference evidence="4" key="1">
    <citation type="journal article" date="2020" name="Nat. Ecol. Evol.">
        <title>Deeply conserved synteny resolves early events in vertebrate evolution.</title>
        <authorList>
            <person name="Simakov O."/>
            <person name="Marletaz F."/>
            <person name="Yue J.X."/>
            <person name="O'Connell B."/>
            <person name="Jenkins J."/>
            <person name="Brandt A."/>
            <person name="Calef R."/>
            <person name="Tung C.H."/>
            <person name="Huang T.K."/>
            <person name="Schmutz J."/>
            <person name="Satoh N."/>
            <person name="Yu J.K."/>
            <person name="Putnam N.H."/>
            <person name="Green R.E."/>
            <person name="Rokhsar D.S."/>
        </authorList>
    </citation>
    <scope>NUCLEOTIDE SEQUENCE [LARGE SCALE GENOMIC DNA]</scope>
    <source>
        <strain evidence="4">S238N-H82</strain>
    </source>
</reference>
<dbReference type="PANTHER" id="PTHR45632:SF27">
    <property type="entry name" value="KELCH-LIKE PROTEIN 9"/>
    <property type="match status" value="1"/>
</dbReference>
<gene>
    <name evidence="5" type="primary">LOC118405370</name>
</gene>
<accession>A0A9J7KIK1</accession>
<sequence>MDKETRRSMSDRYSLLAAMAQDVVVYVEDARFRVHKQVLMENSDYFHSMFTHCLIESQENAVVLRGLEEEIFETLLKFMYTSEMLLTDHEDPKKFTKILFTATYLQIPKALQQCDDYLQNIMNSENCAEMAVIAGNHGLTKLETAAIELVSKNFPQTIESVSFLYLFPVQMIKLLDNNYTFTCAELDIFEAYVKWFRFNFEERAKFVGKIMSKIRFALISLRHLEEDVFAIAAEFADREFIRMVLEARDWHTKKFEQSVCVDMNITARVPPVMTLISGLENANHHESSLAVQVCRTPSAGKLLWEPVTTVPRAFLDAAVACAVVEDFLYVVGFPAHFLASDSLVKDHVSLFYRYDTRQHDWLPLRKPRVKHAGMTLTAIGDKLYACGSASNNIMESYSIRTNKWSDAAHLPHHLFLQAAETVSGKLYISGGLHEETGLSQASWDLLRFDPETDEIVTLGPMRFPRFGHCLVAVGRKLYVFGGTTFDPDIISWRFAVNSECYDVTEDVWTEIPPIPSPRSFFGALACGDQIYVVGGTRDGVGLMTVHVYDVRKKTWEGRPEMQRRLFYPGLVMLRHPCKKNKKWWDLTLT</sequence>
<evidence type="ECO:0000259" key="3">
    <source>
        <dbReference type="PROSITE" id="PS50097"/>
    </source>
</evidence>
<dbReference type="Gene3D" id="2.120.10.80">
    <property type="entry name" value="Kelch-type beta propeller"/>
    <property type="match status" value="1"/>
</dbReference>
<dbReference type="SMART" id="SM00612">
    <property type="entry name" value="Kelch"/>
    <property type="match status" value="4"/>
</dbReference>
<evidence type="ECO:0000313" key="5">
    <source>
        <dbReference type="RefSeq" id="XP_035660733.1"/>
    </source>
</evidence>
<dbReference type="OMA" id="LEARDWH"/>
<dbReference type="RefSeq" id="XP_035660733.1">
    <property type="nucleotide sequence ID" value="XM_035804840.1"/>
</dbReference>
<keyword evidence="4" id="KW-1185">Reference proteome</keyword>
<dbReference type="InterPro" id="IPR011705">
    <property type="entry name" value="BACK"/>
</dbReference>
<evidence type="ECO:0000313" key="4">
    <source>
        <dbReference type="Proteomes" id="UP000001554"/>
    </source>
</evidence>
<dbReference type="KEGG" id="bfo:118405370"/>
<dbReference type="InterPro" id="IPR006652">
    <property type="entry name" value="Kelch_1"/>
</dbReference>
<keyword evidence="2" id="KW-0677">Repeat</keyword>
<dbReference type="PANTHER" id="PTHR45632">
    <property type="entry name" value="LD33804P"/>
    <property type="match status" value="1"/>
</dbReference>
<dbReference type="SMART" id="SM00225">
    <property type="entry name" value="BTB"/>
    <property type="match status" value="1"/>
</dbReference>
<keyword evidence="1" id="KW-0880">Kelch repeat</keyword>
<dbReference type="InterPro" id="IPR017096">
    <property type="entry name" value="BTB-kelch_protein"/>
</dbReference>
<dbReference type="Pfam" id="PF00651">
    <property type="entry name" value="BTB"/>
    <property type="match status" value="1"/>
</dbReference>
<dbReference type="PROSITE" id="PS50097">
    <property type="entry name" value="BTB"/>
    <property type="match status" value="1"/>
</dbReference>
<evidence type="ECO:0000256" key="1">
    <source>
        <dbReference type="ARBA" id="ARBA00022441"/>
    </source>
</evidence>
<dbReference type="SUPFAM" id="SSF117281">
    <property type="entry name" value="Kelch motif"/>
    <property type="match status" value="1"/>
</dbReference>
<dbReference type="SUPFAM" id="SSF54695">
    <property type="entry name" value="POZ domain"/>
    <property type="match status" value="1"/>
</dbReference>
<dbReference type="InterPro" id="IPR011333">
    <property type="entry name" value="SKP1/BTB/POZ_sf"/>
</dbReference>
<organism evidence="4 5">
    <name type="scientific">Branchiostoma floridae</name>
    <name type="common">Florida lancelet</name>
    <name type="synonym">Amphioxus</name>
    <dbReference type="NCBI Taxonomy" id="7739"/>
    <lineage>
        <taxon>Eukaryota</taxon>
        <taxon>Metazoa</taxon>
        <taxon>Chordata</taxon>
        <taxon>Cephalochordata</taxon>
        <taxon>Leptocardii</taxon>
        <taxon>Amphioxiformes</taxon>
        <taxon>Branchiostomatidae</taxon>
        <taxon>Branchiostoma</taxon>
    </lineage>
</organism>
<reference evidence="5" key="2">
    <citation type="submission" date="2025-08" db="UniProtKB">
        <authorList>
            <consortium name="RefSeq"/>
        </authorList>
    </citation>
    <scope>IDENTIFICATION</scope>
    <source>
        <strain evidence="5">S238N-H82</strain>
        <tissue evidence="5">Testes</tissue>
    </source>
</reference>
<dbReference type="Pfam" id="PF07707">
    <property type="entry name" value="BACK"/>
    <property type="match status" value="1"/>
</dbReference>
<dbReference type="CDD" id="cd18186">
    <property type="entry name" value="BTB_POZ_ZBTB_KLHL-like"/>
    <property type="match status" value="1"/>
</dbReference>
<dbReference type="Gene3D" id="1.25.40.420">
    <property type="match status" value="1"/>
</dbReference>
<name>A0A9J7KIK1_BRAFL</name>